<dbReference type="CDD" id="cd00024">
    <property type="entry name" value="CD_CSD"/>
    <property type="match status" value="1"/>
</dbReference>
<gene>
    <name evidence="5" type="ORF">AOQ84DRAFT_303776</name>
</gene>
<dbReference type="InterPro" id="IPR023780">
    <property type="entry name" value="Chromo_domain"/>
</dbReference>
<evidence type="ECO:0000256" key="2">
    <source>
        <dbReference type="ARBA" id="ARBA00011353"/>
    </source>
</evidence>
<name>A0A8E2EQT1_9PEZI</name>
<protein>
    <recommendedName>
        <fullName evidence="4">Chromo domain-containing protein</fullName>
    </recommendedName>
</protein>
<evidence type="ECO:0000259" key="4">
    <source>
        <dbReference type="PROSITE" id="PS50013"/>
    </source>
</evidence>
<feature type="domain" description="Chromo" evidence="4">
    <location>
        <begin position="58"/>
        <end position="112"/>
    </location>
</feature>
<keyword evidence="3" id="KW-0539">Nucleus</keyword>
<reference evidence="5 6" key="1">
    <citation type="journal article" date="2016" name="Nat. Commun.">
        <title>Ectomycorrhizal ecology is imprinted in the genome of the dominant symbiotic fungus Cenococcum geophilum.</title>
        <authorList>
            <consortium name="DOE Joint Genome Institute"/>
            <person name="Peter M."/>
            <person name="Kohler A."/>
            <person name="Ohm R.A."/>
            <person name="Kuo A."/>
            <person name="Krutzmann J."/>
            <person name="Morin E."/>
            <person name="Arend M."/>
            <person name="Barry K.W."/>
            <person name="Binder M."/>
            <person name="Choi C."/>
            <person name="Clum A."/>
            <person name="Copeland A."/>
            <person name="Grisel N."/>
            <person name="Haridas S."/>
            <person name="Kipfer T."/>
            <person name="LaButti K."/>
            <person name="Lindquist E."/>
            <person name="Lipzen A."/>
            <person name="Maire R."/>
            <person name="Meier B."/>
            <person name="Mihaltcheva S."/>
            <person name="Molinier V."/>
            <person name="Murat C."/>
            <person name="Poggeler S."/>
            <person name="Quandt C.A."/>
            <person name="Sperisen C."/>
            <person name="Tritt A."/>
            <person name="Tisserant E."/>
            <person name="Crous P.W."/>
            <person name="Henrissat B."/>
            <person name="Nehls U."/>
            <person name="Egli S."/>
            <person name="Spatafora J.W."/>
            <person name="Grigoriev I.V."/>
            <person name="Martin F.M."/>
        </authorList>
    </citation>
    <scope>NUCLEOTIDE SEQUENCE [LARGE SCALE GENOMIC DNA]</scope>
    <source>
        <strain evidence="5 6">CBS 207.34</strain>
    </source>
</reference>
<dbReference type="Gene3D" id="2.40.50.40">
    <property type="match status" value="1"/>
</dbReference>
<dbReference type="SUPFAM" id="SSF54160">
    <property type="entry name" value="Chromo domain-like"/>
    <property type="match status" value="1"/>
</dbReference>
<dbReference type="InterPro" id="IPR051219">
    <property type="entry name" value="Heterochromatin_chromo-domain"/>
</dbReference>
<dbReference type="InterPro" id="IPR000953">
    <property type="entry name" value="Chromo/chromo_shadow_dom"/>
</dbReference>
<dbReference type="PANTHER" id="PTHR22812">
    <property type="entry name" value="CHROMOBOX PROTEIN"/>
    <property type="match status" value="1"/>
</dbReference>
<comment type="subcellular location">
    <subcellularLocation>
        <location evidence="1">Nucleus</location>
    </subcellularLocation>
</comment>
<evidence type="ECO:0000313" key="6">
    <source>
        <dbReference type="Proteomes" id="UP000250140"/>
    </source>
</evidence>
<evidence type="ECO:0000256" key="1">
    <source>
        <dbReference type="ARBA" id="ARBA00004123"/>
    </source>
</evidence>
<sequence length="112" mass="13480">MIKKAFGSQAYELDLPSRWKIHPVISVEQLEPAPPDHDPFDRPIDDHPAAIFTDEPQYRVERLLDRRARRYGRSKEKTQYLVKWLGYGQEENTWVNEEDIHEDLIKEYRYTH</sequence>
<dbReference type="EMBL" id="KV750851">
    <property type="protein sequence ID" value="OCL02921.1"/>
    <property type="molecule type" value="Genomic_DNA"/>
</dbReference>
<dbReference type="GO" id="GO:0005634">
    <property type="term" value="C:nucleus"/>
    <property type="evidence" value="ECO:0007669"/>
    <property type="project" value="UniProtKB-SubCell"/>
</dbReference>
<dbReference type="AlphaFoldDB" id="A0A8E2EQT1"/>
<comment type="subunit">
    <text evidence="2">Component of the NuA4 histone acetyltransferase complex.</text>
</comment>
<dbReference type="SMART" id="SM00298">
    <property type="entry name" value="CHROMO"/>
    <property type="match status" value="1"/>
</dbReference>
<keyword evidence="6" id="KW-1185">Reference proteome</keyword>
<dbReference type="PROSITE" id="PS00598">
    <property type="entry name" value="CHROMO_1"/>
    <property type="match status" value="1"/>
</dbReference>
<dbReference type="GO" id="GO:0006338">
    <property type="term" value="P:chromatin remodeling"/>
    <property type="evidence" value="ECO:0007669"/>
    <property type="project" value="UniProtKB-ARBA"/>
</dbReference>
<dbReference type="InterPro" id="IPR023779">
    <property type="entry name" value="Chromodomain_CS"/>
</dbReference>
<dbReference type="OrthoDB" id="4358334at2759"/>
<dbReference type="Pfam" id="PF00385">
    <property type="entry name" value="Chromo"/>
    <property type="match status" value="1"/>
</dbReference>
<accession>A0A8E2EQT1</accession>
<dbReference type="InterPro" id="IPR016197">
    <property type="entry name" value="Chromo-like_dom_sf"/>
</dbReference>
<proteinExistence type="predicted"/>
<dbReference type="PROSITE" id="PS50013">
    <property type="entry name" value="CHROMO_2"/>
    <property type="match status" value="1"/>
</dbReference>
<evidence type="ECO:0000313" key="5">
    <source>
        <dbReference type="EMBL" id="OCL02921.1"/>
    </source>
</evidence>
<organism evidence="5 6">
    <name type="scientific">Glonium stellatum</name>
    <dbReference type="NCBI Taxonomy" id="574774"/>
    <lineage>
        <taxon>Eukaryota</taxon>
        <taxon>Fungi</taxon>
        <taxon>Dikarya</taxon>
        <taxon>Ascomycota</taxon>
        <taxon>Pezizomycotina</taxon>
        <taxon>Dothideomycetes</taxon>
        <taxon>Pleosporomycetidae</taxon>
        <taxon>Gloniales</taxon>
        <taxon>Gloniaceae</taxon>
        <taxon>Glonium</taxon>
    </lineage>
</organism>
<evidence type="ECO:0000256" key="3">
    <source>
        <dbReference type="ARBA" id="ARBA00023242"/>
    </source>
</evidence>
<dbReference type="Proteomes" id="UP000250140">
    <property type="component" value="Unassembled WGS sequence"/>
</dbReference>